<dbReference type="STRING" id="1184267.A11Q_586"/>
<proteinExistence type="predicted"/>
<sequence>MMKLSTSQIQRLSEKILKQWKSQQLITFKVDEKVVLQTIIDTITNDFKREEQLEQDVHALMDQMEREHEGQFQRHKMFPMLKQKLAKERKIIL</sequence>
<organism evidence="1 2">
    <name type="scientific">Pseudobdellovibrio exovorus JSS</name>
    <dbReference type="NCBI Taxonomy" id="1184267"/>
    <lineage>
        <taxon>Bacteria</taxon>
        <taxon>Pseudomonadati</taxon>
        <taxon>Bdellovibrionota</taxon>
        <taxon>Bdellovibrionia</taxon>
        <taxon>Bdellovibrionales</taxon>
        <taxon>Pseudobdellovibrionaceae</taxon>
        <taxon>Pseudobdellovibrio</taxon>
    </lineage>
</organism>
<keyword evidence="2" id="KW-1185">Reference proteome</keyword>
<dbReference type="OrthoDB" id="13157at2"/>
<reference evidence="1 2" key="1">
    <citation type="journal article" date="2013" name="ISME J.">
        <title>By their genes ye shall know them: genomic signatures of predatory bacteria.</title>
        <authorList>
            <person name="Pasternak Z."/>
            <person name="Pietrokovski S."/>
            <person name="Rotem O."/>
            <person name="Gophna U."/>
            <person name="Lurie-Weinberger M.N."/>
            <person name="Jurkevitch E."/>
        </authorList>
    </citation>
    <scope>NUCLEOTIDE SEQUENCE [LARGE SCALE GENOMIC DNA]</scope>
    <source>
        <strain evidence="1 2">JSS</strain>
    </source>
</reference>
<evidence type="ECO:0008006" key="3">
    <source>
        <dbReference type="Google" id="ProtNLM"/>
    </source>
</evidence>
<dbReference type="Proteomes" id="UP000012040">
    <property type="component" value="Chromosome"/>
</dbReference>
<accession>M4V9U8</accession>
<dbReference type="Pfam" id="PF04368">
    <property type="entry name" value="DUF507"/>
    <property type="match status" value="1"/>
</dbReference>
<dbReference type="eggNOG" id="COG2952">
    <property type="taxonomic scope" value="Bacteria"/>
</dbReference>
<name>M4V9U8_9BACT</name>
<dbReference type="PATRIC" id="fig|1184267.3.peg.596"/>
<evidence type="ECO:0000313" key="2">
    <source>
        <dbReference type="Proteomes" id="UP000012040"/>
    </source>
</evidence>
<protein>
    <recommendedName>
        <fullName evidence="3">DUF507 domain-containing protein</fullName>
    </recommendedName>
</protein>
<dbReference type="HOGENOM" id="CLU_163266_1_0_7"/>
<evidence type="ECO:0000313" key="1">
    <source>
        <dbReference type="EMBL" id="AGH94806.1"/>
    </source>
</evidence>
<dbReference type="InterPro" id="IPR007463">
    <property type="entry name" value="DUF507"/>
</dbReference>
<dbReference type="EMBL" id="CP003537">
    <property type="protein sequence ID" value="AGH94806.1"/>
    <property type="molecule type" value="Genomic_DNA"/>
</dbReference>
<dbReference type="AlphaFoldDB" id="M4V9U8"/>
<dbReference type="RefSeq" id="WP_015469296.1">
    <property type="nucleotide sequence ID" value="NC_020813.1"/>
</dbReference>
<dbReference type="KEGG" id="bex:A11Q_586"/>
<gene>
    <name evidence="1" type="ORF">A11Q_586</name>
</gene>